<feature type="compositionally biased region" description="Low complexity" evidence="1">
    <location>
        <begin position="129"/>
        <end position="147"/>
    </location>
</feature>
<dbReference type="Proteomes" id="UP001311232">
    <property type="component" value="Unassembled WGS sequence"/>
</dbReference>
<proteinExistence type="predicted"/>
<organism evidence="2 3">
    <name type="scientific">Crenichthys baileyi</name>
    <name type="common">White River springfish</name>
    <dbReference type="NCBI Taxonomy" id="28760"/>
    <lineage>
        <taxon>Eukaryota</taxon>
        <taxon>Metazoa</taxon>
        <taxon>Chordata</taxon>
        <taxon>Craniata</taxon>
        <taxon>Vertebrata</taxon>
        <taxon>Euteleostomi</taxon>
        <taxon>Actinopterygii</taxon>
        <taxon>Neopterygii</taxon>
        <taxon>Teleostei</taxon>
        <taxon>Neoteleostei</taxon>
        <taxon>Acanthomorphata</taxon>
        <taxon>Ovalentaria</taxon>
        <taxon>Atherinomorphae</taxon>
        <taxon>Cyprinodontiformes</taxon>
        <taxon>Goodeidae</taxon>
        <taxon>Crenichthys</taxon>
    </lineage>
</organism>
<evidence type="ECO:0000313" key="3">
    <source>
        <dbReference type="Proteomes" id="UP001311232"/>
    </source>
</evidence>
<accession>A0AAV9S8L6</accession>
<feature type="region of interest" description="Disordered" evidence="1">
    <location>
        <begin position="1"/>
        <end position="191"/>
    </location>
</feature>
<keyword evidence="3" id="KW-1185">Reference proteome</keyword>
<gene>
    <name evidence="2" type="ORF">CRENBAI_001534</name>
</gene>
<protein>
    <submittedName>
        <fullName evidence="2">Uncharacterized protein</fullName>
    </submittedName>
</protein>
<evidence type="ECO:0000256" key="1">
    <source>
        <dbReference type="SAM" id="MobiDB-lite"/>
    </source>
</evidence>
<sequence length="231" mass="24043">MAIAVKGLLDTSASASAKGQPDASAPASASMGQTSPTSSDDLPSSSSILLSQLPSSQLAPPHKYLSAPELHDEAIQVDPPRAPEPHQHIQCRSSGLLRGFESPGLLQVPRGSSTLHGQLPHGPPPDQPAPSSQASRPPAPSSTTSRPHLLNHHGHPPEPCSCSGQPPSHPPEIFEVENLSPPSSLEVKGGFVEPSRSEPYYFEPLAKGADSQMPKAGAAEAVEDRMGPISE</sequence>
<feature type="compositionally biased region" description="Basic and acidic residues" evidence="1">
    <location>
        <begin position="222"/>
        <end position="231"/>
    </location>
</feature>
<evidence type="ECO:0000313" key="2">
    <source>
        <dbReference type="EMBL" id="KAK5617691.1"/>
    </source>
</evidence>
<feature type="compositionally biased region" description="Low complexity" evidence="1">
    <location>
        <begin position="34"/>
        <end position="61"/>
    </location>
</feature>
<feature type="region of interest" description="Disordered" evidence="1">
    <location>
        <begin position="209"/>
        <end position="231"/>
    </location>
</feature>
<reference evidence="2 3" key="1">
    <citation type="submission" date="2021-06" db="EMBL/GenBank/DDBJ databases">
        <authorList>
            <person name="Palmer J.M."/>
        </authorList>
    </citation>
    <scope>NUCLEOTIDE SEQUENCE [LARGE SCALE GENOMIC DNA]</scope>
    <source>
        <strain evidence="2 3">MEX-2019</strain>
        <tissue evidence="2">Muscle</tissue>
    </source>
</reference>
<dbReference type="AlphaFoldDB" id="A0AAV9S8L6"/>
<dbReference type="EMBL" id="JAHHUM010000679">
    <property type="protein sequence ID" value="KAK5617691.1"/>
    <property type="molecule type" value="Genomic_DNA"/>
</dbReference>
<name>A0AAV9S8L6_9TELE</name>
<comment type="caution">
    <text evidence="2">The sequence shown here is derived from an EMBL/GenBank/DDBJ whole genome shotgun (WGS) entry which is preliminary data.</text>
</comment>